<feature type="domain" description="ACT" evidence="2">
    <location>
        <begin position="74"/>
        <end position="149"/>
    </location>
</feature>
<dbReference type="InterPro" id="IPR008310">
    <property type="entry name" value="UPF0735_ACT_dom-cont"/>
</dbReference>
<reference evidence="3 4" key="1">
    <citation type="submission" date="2013-09" db="EMBL/GenBank/DDBJ databases">
        <authorList>
            <person name="Durkin A.S."/>
            <person name="Haft D.R."/>
            <person name="McCorrison J."/>
            <person name="Torralba M."/>
            <person name="Gillis M."/>
            <person name="Haft D.H."/>
            <person name="Methe B."/>
            <person name="Sutton G."/>
            <person name="Nelson K.E."/>
        </authorList>
    </citation>
    <scope>NUCLEOTIDE SEQUENCE [LARGE SCALE GENOMIC DNA]</scope>
    <source>
        <strain evidence="3 4">BV3C16-1</strain>
    </source>
</reference>
<gene>
    <name evidence="3" type="ORF">HMPREF1250_0054</name>
</gene>
<dbReference type="PROSITE" id="PS51671">
    <property type="entry name" value="ACT"/>
    <property type="match status" value="1"/>
</dbReference>
<dbReference type="InterPro" id="IPR045865">
    <property type="entry name" value="ACT-like_dom_sf"/>
</dbReference>
<accession>U7UMP0</accession>
<dbReference type="AlphaFoldDB" id="U7UMP0"/>
<dbReference type="Gene3D" id="3.30.70.260">
    <property type="match status" value="1"/>
</dbReference>
<name>U7UMP0_9FIRM</name>
<dbReference type="InterPro" id="IPR002912">
    <property type="entry name" value="ACT_dom"/>
</dbReference>
<dbReference type="SUPFAM" id="SSF55021">
    <property type="entry name" value="ACT-like"/>
    <property type="match status" value="1"/>
</dbReference>
<dbReference type="CDD" id="cd04888">
    <property type="entry name" value="ACT_PheB-BS"/>
    <property type="match status" value="1"/>
</dbReference>
<evidence type="ECO:0000259" key="2">
    <source>
        <dbReference type="PROSITE" id="PS51671"/>
    </source>
</evidence>
<proteinExistence type="inferred from homology"/>
<evidence type="ECO:0000313" key="3">
    <source>
        <dbReference type="EMBL" id="ERT60615.1"/>
    </source>
</evidence>
<dbReference type="STRING" id="1111454.HMPREF1250_0054"/>
<dbReference type="PATRIC" id="fig|1111454.3.peg.802"/>
<evidence type="ECO:0000256" key="1">
    <source>
        <dbReference type="HAMAP-Rule" id="MF_00707"/>
    </source>
</evidence>
<organism evidence="3 4">
    <name type="scientific">Megasphaera vaginalis</name>
    <name type="common">ex Srinivasan et al. 2021</name>
    <dbReference type="NCBI Taxonomy" id="1111454"/>
    <lineage>
        <taxon>Bacteria</taxon>
        <taxon>Bacillati</taxon>
        <taxon>Bacillota</taxon>
        <taxon>Negativicutes</taxon>
        <taxon>Veillonellales</taxon>
        <taxon>Veillonellaceae</taxon>
        <taxon>Megasphaera</taxon>
    </lineage>
</organism>
<dbReference type="eggNOG" id="COG4492">
    <property type="taxonomic scope" value="Bacteria"/>
</dbReference>
<sequence length="150" mass="16752">MMKEDKGLKFYLVREDILPEAIKKTIKVKEILKHQQAKTINEAVRIMDLSRSAFYKYKDCVFPFYDVTQGKLVTLSMNLSDKPGELSQVLNMIAASNGSILTINQGIPLQGMANVSIAIETKDLQLSVEDLVKKLETLSGVRSVYVIGQA</sequence>
<comment type="similarity">
    <text evidence="1">Belongs to the UPF0735 family.</text>
</comment>
<comment type="caution">
    <text evidence="3">The sequence shown here is derived from an EMBL/GenBank/DDBJ whole genome shotgun (WGS) entry which is preliminary data.</text>
</comment>
<dbReference type="Pfam" id="PF13291">
    <property type="entry name" value="ACT_4"/>
    <property type="match status" value="1"/>
</dbReference>
<dbReference type="PIRSF" id="PIRSF025624">
    <property type="entry name" value="ACT_PheB"/>
    <property type="match status" value="1"/>
</dbReference>
<protein>
    <recommendedName>
        <fullName evidence="1">UPF0735 ACT domain-containing protein HMPREF1250_0054</fullName>
    </recommendedName>
</protein>
<dbReference type="HAMAP" id="MF_00707">
    <property type="entry name" value="UPF0735"/>
    <property type="match status" value="1"/>
</dbReference>
<dbReference type="NCBIfam" id="NF003361">
    <property type="entry name" value="PRK04435.1"/>
    <property type="match status" value="1"/>
</dbReference>
<keyword evidence="4" id="KW-1185">Reference proteome</keyword>
<evidence type="ECO:0000313" key="4">
    <source>
        <dbReference type="Proteomes" id="UP000017090"/>
    </source>
</evidence>
<dbReference type="EMBL" id="AWXA01000018">
    <property type="protein sequence ID" value="ERT60615.1"/>
    <property type="molecule type" value="Genomic_DNA"/>
</dbReference>
<dbReference type="Proteomes" id="UP000017090">
    <property type="component" value="Unassembled WGS sequence"/>
</dbReference>